<dbReference type="PANTHER" id="PTHR30348:SF13">
    <property type="entry name" value="UPF0759 PROTEIN YUNF"/>
    <property type="match status" value="1"/>
</dbReference>
<accession>A0A0W0GHF2</accession>
<dbReference type="PATRIC" id="fig|1217799.6.peg.838"/>
<dbReference type="Pfam" id="PF01904">
    <property type="entry name" value="DUF72"/>
    <property type="match status" value="1"/>
</dbReference>
<dbReference type="SUPFAM" id="SSF117396">
    <property type="entry name" value="TM1631-like"/>
    <property type="match status" value="1"/>
</dbReference>
<gene>
    <name evidence="1" type="ORF">DEALK_08140</name>
</gene>
<keyword evidence="2" id="KW-1185">Reference proteome</keyword>
<dbReference type="InterPro" id="IPR002763">
    <property type="entry name" value="DUF72"/>
</dbReference>
<dbReference type="AlphaFoldDB" id="A0A0W0GHF2"/>
<dbReference type="PANTHER" id="PTHR30348">
    <property type="entry name" value="UNCHARACTERIZED PROTEIN YECE"/>
    <property type="match status" value="1"/>
</dbReference>
<evidence type="ECO:0000313" key="1">
    <source>
        <dbReference type="EMBL" id="KTB47969.1"/>
    </source>
</evidence>
<name>A0A0W0GHF2_9CHLR</name>
<dbReference type="STRING" id="1217799.DEALK_08140"/>
<protein>
    <recommendedName>
        <fullName evidence="3">DUF72 domain-containing protein</fullName>
    </recommendedName>
</protein>
<comment type="caution">
    <text evidence="1">The sequence shown here is derived from an EMBL/GenBank/DDBJ whole genome shotgun (WGS) entry which is preliminary data.</text>
</comment>
<dbReference type="RefSeq" id="WP_058438933.1">
    <property type="nucleotide sequence ID" value="NZ_KQ758903.1"/>
</dbReference>
<organism evidence="1 2">
    <name type="scientific">Dehalogenimonas alkenigignens</name>
    <dbReference type="NCBI Taxonomy" id="1217799"/>
    <lineage>
        <taxon>Bacteria</taxon>
        <taxon>Bacillati</taxon>
        <taxon>Chloroflexota</taxon>
        <taxon>Dehalococcoidia</taxon>
        <taxon>Dehalococcoidales</taxon>
        <taxon>Dehalococcoidaceae</taxon>
        <taxon>Dehalogenimonas</taxon>
    </lineage>
</organism>
<dbReference type="InterPro" id="IPR036520">
    <property type="entry name" value="UPF0759_sf"/>
</dbReference>
<reference evidence="1 2" key="1">
    <citation type="submission" date="2015-06" db="EMBL/GenBank/DDBJ databases">
        <title>Genome sequence of the organohalide-respiring Dehalogenimonas alkenigignens type strain (IP3-3T).</title>
        <authorList>
            <person name="Key T.A."/>
            <person name="Richmond D.P."/>
            <person name="Bowman K.S."/>
            <person name="Cho Y.-J."/>
            <person name="Chun J."/>
            <person name="da Costa M.S."/>
            <person name="Rainey F.A."/>
            <person name="Moe W.M."/>
        </authorList>
    </citation>
    <scope>NUCLEOTIDE SEQUENCE [LARGE SCALE GENOMIC DNA]</scope>
    <source>
        <strain evidence="1 2">IP3-3</strain>
    </source>
</reference>
<proteinExistence type="predicted"/>
<sequence>MDNHHENSEKQRILVGTSGWSYPRGEGTWNGYFYPPGTKNELGYFSQFFSCVEINSSFYSPVNPAWAAAWARKTPEGFVFTAKLWQKFTHPKMFETATGEAAAISRDDVDLFLKGIEPLAEAGKLGAILAQFPPSFENTGDSRQTLEAVLKTFGDFPIAVELRHRSWSDDPATAELLSAYGAAWVQIDEPRFSFSIAQELPATSKRLAYFRFHGRNAADWWTGNNETRYRYFYSPQEIEELASRVKTSAAAAEQTFVFFNNHWKAYAPRNAGDLIKALQMPLPGSPFLFPSED</sequence>
<dbReference type="Proteomes" id="UP000053947">
    <property type="component" value="Unassembled WGS sequence"/>
</dbReference>
<evidence type="ECO:0008006" key="3">
    <source>
        <dbReference type="Google" id="ProtNLM"/>
    </source>
</evidence>
<dbReference type="Gene3D" id="3.20.20.410">
    <property type="entry name" value="Protein of unknown function UPF0759"/>
    <property type="match status" value="1"/>
</dbReference>
<dbReference type="EMBL" id="LFDV01000002">
    <property type="protein sequence ID" value="KTB47969.1"/>
    <property type="molecule type" value="Genomic_DNA"/>
</dbReference>
<dbReference type="OrthoDB" id="9780310at2"/>
<evidence type="ECO:0000313" key="2">
    <source>
        <dbReference type="Proteomes" id="UP000053947"/>
    </source>
</evidence>